<reference evidence="2" key="1">
    <citation type="submission" date="2022-08" db="UniProtKB">
        <authorList>
            <consortium name="EnsemblMetazoa"/>
        </authorList>
    </citation>
    <scope>IDENTIFICATION</scope>
    <source>
        <strain evidence="2">05x7-T-G4-1.051#20</strain>
    </source>
</reference>
<keyword evidence="3" id="KW-1185">Reference proteome</keyword>
<dbReference type="Proteomes" id="UP000005408">
    <property type="component" value="Unassembled WGS sequence"/>
</dbReference>
<keyword evidence="1" id="KW-0677">Repeat</keyword>
<dbReference type="Gene3D" id="1.20.58.60">
    <property type="match status" value="3"/>
</dbReference>
<dbReference type="CDD" id="cd00176">
    <property type="entry name" value="SPEC"/>
    <property type="match status" value="2"/>
</dbReference>
<proteinExistence type="predicted"/>
<evidence type="ECO:0008006" key="4">
    <source>
        <dbReference type="Google" id="ProtNLM"/>
    </source>
</evidence>
<organism evidence="2 3">
    <name type="scientific">Magallana gigas</name>
    <name type="common">Pacific oyster</name>
    <name type="synonym">Crassostrea gigas</name>
    <dbReference type="NCBI Taxonomy" id="29159"/>
    <lineage>
        <taxon>Eukaryota</taxon>
        <taxon>Metazoa</taxon>
        <taxon>Spiralia</taxon>
        <taxon>Lophotrochozoa</taxon>
        <taxon>Mollusca</taxon>
        <taxon>Bivalvia</taxon>
        <taxon>Autobranchia</taxon>
        <taxon>Pteriomorphia</taxon>
        <taxon>Ostreida</taxon>
        <taxon>Ostreoidea</taxon>
        <taxon>Ostreidae</taxon>
        <taxon>Magallana</taxon>
    </lineage>
</organism>
<accession>A0A8W8JHX3</accession>
<dbReference type="AlphaFoldDB" id="A0A8W8JHX3"/>
<dbReference type="Pfam" id="PF00435">
    <property type="entry name" value="Spectrin"/>
    <property type="match status" value="1"/>
</dbReference>
<dbReference type="SMART" id="SM00150">
    <property type="entry name" value="SPEC"/>
    <property type="match status" value="3"/>
</dbReference>
<name>A0A8W8JHX3_MAGGI</name>
<dbReference type="PANTHER" id="PTHR11915">
    <property type="entry name" value="SPECTRIN/FILAMIN RELATED CYTOSKELETAL PROTEIN"/>
    <property type="match status" value="1"/>
</dbReference>
<dbReference type="InterPro" id="IPR002017">
    <property type="entry name" value="Spectrin_repeat"/>
</dbReference>
<evidence type="ECO:0000313" key="2">
    <source>
        <dbReference type="EnsemblMetazoa" id="G19456.1:cds"/>
    </source>
</evidence>
<sequence length="421" mass="48257">MICAEVCIEQIQEALPLAQNFNDAYAQPRTNEAAGQEEELVQIIRSIADLRDWFEEKEKNLNSSLISTELDTLYKQLSDVKELNDEIIDQKGKSRDLITQGKTMMRKSSLDDDLRLREAVEDLKNKSDLVWKMGQEKQRTLEQAHRLAKNFWETKKDMSDWLGEAAKIVAGLEVMSIDVEQIREQQERIKGLKQEVQDRKPDVVRLNKAGDGLIKICGKQEICQIKQIINYYNSTIADIKNYLNDMSLTIDEALQESAEFTDKLEEMLDTLICIREMGENDWPISAHPDQIKDQLAEVRAFIEHVDSRQSALASIKSKADELINQAGDKEEIAVQDVKTKLSEFVVLYDNICQLSTARSKDLEDTLKVSEKFWEDYNKLCSTVKDLQDQITSQDPPALETAFIREQQENLGVTVIIVKLTH</sequence>
<dbReference type="EnsemblMetazoa" id="G19456.1">
    <property type="protein sequence ID" value="G19456.1:cds"/>
    <property type="gene ID" value="G19456"/>
</dbReference>
<evidence type="ECO:0000256" key="1">
    <source>
        <dbReference type="ARBA" id="ARBA00022737"/>
    </source>
</evidence>
<evidence type="ECO:0000313" key="3">
    <source>
        <dbReference type="Proteomes" id="UP000005408"/>
    </source>
</evidence>
<protein>
    <recommendedName>
        <fullName evidence="4">Dystrophin</fullName>
    </recommendedName>
</protein>
<dbReference type="InterPro" id="IPR018159">
    <property type="entry name" value="Spectrin/alpha-actinin"/>
</dbReference>
<dbReference type="SUPFAM" id="SSF46966">
    <property type="entry name" value="Spectrin repeat"/>
    <property type="match status" value="3"/>
</dbReference>